<dbReference type="SUPFAM" id="SSF117396">
    <property type="entry name" value="TM1631-like"/>
    <property type="match status" value="1"/>
</dbReference>
<reference evidence="1 2" key="1">
    <citation type="submission" date="2015-09" db="EMBL/GenBank/DDBJ databases">
        <title>Draft genome sequence of Thermus scotoductus strain K1 isolated from a geothermal spring in Nagorno-Karabakh, Armenia.</title>
        <authorList>
            <person name="Saghatelyan A."/>
            <person name="Poghosyan L."/>
            <person name="Panosyan H."/>
            <person name="Birkeland N.-K."/>
        </authorList>
    </citation>
    <scope>NUCLEOTIDE SEQUENCE [LARGE SCALE GENOMIC DNA]</scope>
    <source>
        <strain evidence="1 2">K1</strain>
    </source>
</reference>
<dbReference type="InterPro" id="IPR002763">
    <property type="entry name" value="DUF72"/>
</dbReference>
<dbReference type="AlphaFoldDB" id="A0A0N1KQL3"/>
<sequence length="302" mass="34605">MGEIRVGTASWTDETLLASGWYPPEVRHHPEKRLRYYAEHFDTVEVDSTFYALPRREVVAKWAERTPAGFLFHVKAFSAFTGHGLEAATLPKDLRSLLPKTEGHLAQREIPQEVLEEAWNRFFAAITPLREAGKLGYLHFGLPPWTEPKPRSFRYLEHLAERTQGYWVAVEFRNPRWYVAWGFVRKELERLGLIHVSVDAPPHPEAPPRVLEPTHPVAVLRCHGRNAESWKGPHQKPYERFNWRYSEEELQDLAQATLTLAEKAETVFVIFNNNYGTQGVEAALGLKGLLGLGPPSWAKKLL</sequence>
<dbReference type="Proteomes" id="UP000053099">
    <property type="component" value="Unassembled WGS sequence"/>
</dbReference>
<name>A0A0N1KQL3_THESC</name>
<accession>A0A0N1KQL3</accession>
<organism evidence="1 2">
    <name type="scientific">Thermus scotoductus</name>
    <dbReference type="NCBI Taxonomy" id="37636"/>
    <lineage>
        <taxon>Bacteria</taxon>
        <taxon>Thermotogati</taxon>
        <taxon>Deinococcota</taxon>
        <taxon>Deinococci</taxon>
        <taxon>Thermales</taxon>
        <taxon>Thermaceae</taxon>
        <taxon>Thermus</taxon>
    </lineage>
</organism>
<protein>
    <recommendedName>
        <fullName evidence="3">DUF72 domain-containing protein</fullName>
    </recommendedName>
</protein>
<evidence type="ECO:0000313" key="1">
    <source>
        <dbReference type="EMBL" id="KPD32961.1"/>
    </source>
</evidence>
<evidence type="ECO:0000313" key="2">
    <source>
        <dbReference type="Proteomes" id="UP000053099"/>
    </source>
</evidence>
<dbReference type="InterPro" id="IPR036520">
    <property type="entry name" value="UPF0759_sf"/>
</dbReference>
<gene>
    <name evidence="1" type="ORF">AN926_00650</name>
</gene>
<dbReference type="PATRIC" id="fig|37636.3.peg.1104"/>
<dbReference type="Pfam" id="PF01904">
    <property type="entry name" value="DUF72"/>
    <property type="match status" value="1"/>
</dbReference>
<evidence type="ECO:0008006" key="3">
    <source>
        <dbReference type="Google" id="ProtNLM"/>
    </source>
</evidence>
<dbReference type="PANTHER" id="PTHR30348">
    <property type="entry name" value="UNCHARACTERIZED PROTEIN YECE"/>
    <property type="match status" value="1"/>
</dbReference>
<dbReference type="EMBL" id="LJJR01000003">
    <property type="protein sequence ID" value="KPD32961.1"/>
    <property type="molecule type" value="Genomic_DNA"/>
</dbReference>
<proteinExistence type="predicted"/>
<dbReference type="PANTHER" id="PTHR30348:SF13">
    <property type="entry name" value="UPF0759 PROTEIN YUNF"/>
    <property type="match status" value="1"/>
</dbReference>
<comment type="caution">
    <text evidence="1">The sequence shown here is derived from an EMBL/GenBank/DDBJ whole genome shotgun (WGS) entry which is preliminary data.</text>
</comment>
<dbReference type="Gene3D" id="3.20.20.410">
    <property type="entry name" value="Protein of unknown function UPF0759"/>
    <property type="match status" value="1"/>
</dbReference>